<gene>
    <name evidence="1" type="ORF">C8D95_11725</name>
</gene>
<proteinExistence type="predicted"/>
<dbReference type="EMBL" id="QGGV01000017">
    <property type="protein sequence ID" value="PWK51682.1"/>
    <property type="molecule type" value="Genomic_DNA"/>
</dbReference>
<reference evidence="1 2" key="1">
    <citation type="submission" date="2018-05" db="EMBL/GenBank/DDBJ databases">
        <title>Genomic Encyclopedia of Type Strains, Phase IV (KMG-IV): sequencing the most valuable type-strain genomes for metagenomic binning, comparative biology and taxonomic classification.</title>
        <authorList>
            <person name="Goeker M."/>
        </authorList>
    </citation>
    <scope>NUCLEOTIDE SEQUENCE [LARGE SCALE GENOMIC DNA]</scope>
    <source>
        <strain evidence="1 2">DSM 103371</strain>
    </source>
</reference>
<organism evidence="1 2">
    <name type="scientific">Silicimonas algicola</name>
    <dbReference type="NCBI Taxonomy" id="1826607"/>
    <lineage>
        <taxon>Bacteria</taxon>
        <taxon>Pseudomonadati</taxon>
        <taxon>Pseudomonadota</taxon>
        <taxon>Alphaproteobacteria</taxon>
        <taxon>Rhodobacterales</taxon>
        <taxon>Paracoccaceae</taxon>
    </lineage>
</organism>
<keyword evidence="2" id="KW-1185">Reference proteome</keyword>
<name>A0A316FTU2_9RHOB</name>
<evidence type="ECO:0000313" key="2">
    <source>
        <dbReference type="Proteomes" id="UP000245390"/>
    </source>
</evidence>
<protein>
    <submittedName>
        <fullName evidence="1">Uncharacterized protein</fullName>
    </submittedName>
</protein>
<accession>A0A316FTU2</accession>
<comment type="caution">
    <text evidence="1">The sequence shown here is derived from an EMBL/GenBank/DDBJ whole genome shotgun (WGS) entry which is preliminary data.</text>
</comment>
<sequence>MPTSPTLTRHVSDQLMCVADTRDWRCRCRNLLGKRRGDRLEVRFTRGHQYTMSLPVSVVCRCCGGLNELHPALGRS</sequence>
<evidence type="ECO:0000313" key="1">
    <source>
        <dbReference type="EMBL" id="PWK51682.1"/>
    </source>
</evidence>
<dbReference type="AlphaFoldDB" id="A0A316FTU2"/>
<dbReference type="Proteomes" id="UP000245390">
    <property type="component" value="Unassembled WGS sequence"/>
</dbReference>